<proteinExistence type="predicted"/>
<name>A0A834Y783_TETSI</name>
<evidence type="ECO:0000313" key="2">
    <source>
        <dbReference type="EMBL" id="KAF8365225.1"/>
    </source>
</evidence>
<dbReference type="Proteomes" id="UP000655225">
    <property type="component" value="Unassembled WGS sequence"/>
</dbReference>
<dbReference type="InterPro" id="IPR049072">
    <property type="entry name" value="MPH2_C"/>
</dbReference>
<protein>
    <recommendedName>
        <fullName evidence="1">Maintenance of Photosystem II under High light 2 C-terminal domain-containing protein</fullName>
    </recommendedName>
</protein>
<dbReference type="AlphaFoldDB" id="A0A834Y783"/>
<dbReference type="Pfam" id="PF20675">
    <property type="entry name" value="MPH2"/>
    <property type="match status" value="1"/>
</dbReference>
<organism evidence="2 3">
    <name type="scientific">Tetracentron sinense</name>
    <name type="common">Spur-leaf</name>
    <dbReference type="NCBI Taxonomy" id="13715"/>
    <lineage>
        <taxon>Eukaryota</taxon>
        <taxon>Viridiplantae</taxon>
        <taxon>Streptophyta</taxon>
        <taxon>Embryophyta</taxon>
        <taxon>Tracheophyta</taxon>
        <taxon>Spermatophyta</taxon>
        <taxon>Magnoliopsida</taxon>
        <taxon>Trochodendrales</taxon>
        <taxon>Trochodendraceae</taxon>
        <taxon>Tetracentron</taxon>
    </lineage>
</organism>
<accession>A0A834Y783</accession>
<gene>
    <name evidence="2" type="ORF">HHK36_032765</name>
</gene>
<sequence>MATIYLSTANTFLPSLLSSSVSSSSLTTTAIYPQKKHGKRDLTLCKASSPPYPTLTKRSLAICFTLSLASKEFSQANAAILEADDDEELLEKVKRDRKKRLEKQEVINSSNKETVRNSGLMIMNPVTMPKYMVSSDNLIGWKWRIGFHVAFNEGKGYVFGNLVYEDPSLDSHVSLMIYAYLQELVYKLSKVGQAIDSSDFSSAILVLGPSTDADWVKKVNVAFTKLSSSPEEKSEVDMFNSSLASLISSVTRNDVKSSKTAFVSSASAFEKWTALTGLVGQLKGL</sequence>
<dbReference type="PANTHER" id="PTHR35742:SF1">
    <property type="entry name" value="THYLAKOID LUMENAL 16.5 KDA PROTEIN, CHLOROPLASTIC"/>
    <property type="match status" value="1"/>
</dbReference>
<comment type="caution">
    <text evidence="2">The sequence shown here is derived from an EMBL/GenBank/DDBJ whole genome shotgun (WGS) entry which is preliminary data.</text>
</comment>
<dbReference type="GO" id="GO:0010206">
    <property type="term" value="P:photosystem II repair"/>
    <property type="evidence" value="ECO:0007669"/>
    <property type="project" value="InterPro"/>
</dbReference>
<dbReference type="OMA" id="ACRAKFR"/>
<dbReference type="PANTHER" id="PTHR35742">
    <property type="entry name" value="THYLAKOID LUMENAL 16.5 KDA PROTEIN, CHLOROPLASTIC"/>
    <property type="match status" value="1"/>
</dbReference>
<evidence type="ECO:0000259" key="1">
    <source>
        <dbReference type="Pfam" id="PF20675"/>
    </source>
</evidence>
<dbReference type="EMBL" id="JABCRI010000924">
    <property type="protein sequence ID" value="KAF8365225.1"/>
    <property type="molecule type" value="Genomic_DNA"/>
</dbReference>
<keyword evidence="3" id="KW-1185">Reference proteome</keyword>
<dbReference type="OrthoDB" id="1924976at2759"/>
<dbReference type="InterPro" id="IPR038862">
    <property type="entry name" value="MPH2"/>
</dbReference>
<feature type="domain" description="Maintenance of Photosystem II under High light 2 C-terminal" evidence="1">
    <location>
        <begin position="179"/>
        <end position="285"/>
    </location>
</feature>
<reference evidence="2 3" key="1">
    <citation type="submission" date="2020-04" db="EMBL/GenBank/DDBJ databases">
        <title>Plant Genome Project.</title>
        <authorList>
            <person name="Zhang R.-G."/>
        </authorList>
    </citation>
    <scope>NUCLEOTIDE SEQUENCE [LARGE SCALE GENOMIC DNA]</scope>
    <source>
        <strain evidence="2">YNK0</strain>
        <tissue evidence="2">Leaf</tissue>
    </source>
</reference>
<evidence type="ECO:0000313" key="3">
    <source>
        <dbReference type="Proteomes" id="UP000655225"/>
    </source>
</evidence>